<sequence>MFEKLNYLDFNEAIKKSFELTNTTLSSEFVSINFAINRVVSEDILCVKNLPAFDNSAMDGFAFKASDAGQTLKIKRAIFAGDKDKSSDELLEKNECYKIMTGAKVPKDADTIIAIENCINVTEDSVTIPVDIKKGSNLRLEAEELKISDILIKKGEKINSSHIALLASQGVVMVEVYKQISIAVLSTGNELKEPWQKASNEEIYNCNSFAIIAQLNEKGFNATYCGVIPDNLEKSIDFINSLKKYDVIITSGGISMGDADFMAEAFLKNGLEVAFHGVNVKPGRPIMMGKMDSSLVICLPGNPLTAMVNINLFVIPMLKKLQGENAFYHGYIKAINQSNFKTKKGRVNLVLGRVQNGNFYVTDENKYGAGMITALYKSNSILVTNASTSNIESTQEVKILDLNGIYFEESTDILN</sequence>
<dbReference type="InterPro" id="IPR005110">
    <property type="entry name" value="MoeA_linker/N"/>
</dbReference>
<comment type="catalytic activity">
    <reaction evidence="5">
        <text>adenylyl-molybdopterin + molybdate = Mo-molybdopterin + AMP + H(+)</text>
        <dbReference type="Rhea" id="RHEA:35047"/>
        <dbReference type="ChEBI" id="CHEBI:15378"/>
        <dbReference type="ChEBI" id="CHEBI:36264"/>
        <dbReference type="ChEBI" id="CHEBI:62727"/>
        <dbReference type="ChEBI" id="CHEBI:71302"/>
        <dbReference type="ChEBI" id="CHEBI:456215"/>
        <dbReference type="EC" id="2.10.1.1"/>
    </reaction>
</comment>
<dbReference type="Gene3D" id="3.40.980.10">
    <property type="entry name" value="MoaB/Mog-like domain"/>
    <property type="match status" value="1"/>
</dbReference>
<comment type="function">
    <text evidence="1 6">Catalyzes the insertion of molybdate into adenylated molybdopterin with the concomitant release of AMP.</text>
</comment>
<dbReference type="SUPFAM" id="SSF53218">
    <property type="entry name" value="Molybdenum cofactor biosynthesis proteins"/>
    <property type="match status" value="1"/>
</dbReference>
<evidence type="ECO:0000256" key="2">
    <source>
        <dbReference type="ARBA" id="ARBA00005046"/>
    </source>
</evidence>
<organism evidence="8 9">
    <name type="scientific">Aliarcobacter cryaerophilus</name>
    <dbReference type="NCBI Taxonomy" id="28198"/>
    <lineage>
        <taxon>Bacteria</taxon>
        <taxon>Pseudomonadati</taxon>
        <taxon>Campylobacterota</taxon>
        <taxon>Epsilonproteobacteria</taxon>
        <taxon>Campylobacterales</taxon>
        <taxon>Arcobacteraceae</taxon>
        <taxon>Aliarcobacter</taxon>
    </lineage>
</organism>
<dbReference type="InterPro" id="IPR036425">
    <property type="entry name" value="MoaB/Mog-like_dom_sf"/>
</dbReference>
<comment type="similarity">
    <text evidence="3 6">Belongs to the MoeA family.</text>
</comment>
<dbReference type="GO" id="GO:0006777">
    <property type="term" value="P:Mo-molybdopterin cofactor biosynthetic process"/>
    <property type="evidence" value="ECO:0007669"/>
    <property type="project" value="UniProtKB-UniRule"/>
</dbReference>
<dbReference type="GO" id="GO:0005829">
    <property type="term" value="C:cytosol"/>
    <property type="evidence" value="ECO:0007669"/>
    <property type="project" value="TreeGrafter"/>
</dbReference>
<keyword evidence="6" id="KW-0500">Molybdenum</keyword>
<dbReference type="InterPro" id="IPR036688">
    <property type="entry name" value="MoeA_C_domain_IV_sf"/>
</dbReference>
<dbReference type="Gene3D" id="2.40.340.10">
    <property type="entry name" value="MoeA, C-terminal, domain IV"/>
    <property type="match status" value="1"/>
</dbReference>
<dbReference type="UniPathway" id="UPA00344"/>
<dbReference type="Pfam" id="PF03454">
    <property type="entry name" value="MoeA_C"/>
    <property type="match status" value="1"/>
</dbReference>
<evidence type="ECO:0000256" key="1">
    <source>
        <dbReference type="ARBA" id="ARBA00002901"/>
    </source>
</evidence>
<keyword evidence="6 8" id="KW-0808">Transferase</keyword>
<dbReference type="Proteomes" id="UP000192599">
    <property type="component" value="Unassembled WGS sequence"/>
</dbReference>
<dbReference type="Gene3D" id="3.90.105.10">
    <property type="entry name" value="Molybdopterin biosynthesis moea protein, domain 2"/>
    <property type="match status" value="1"/>
</dbReference>
<dbReference type="RefSeq" id="WP_081560455.1">
    <property type="nucleotide sequence ID" value="NZ_JAMXDI010000004.1"/>
</dbReference>
<dbReference type="Gene3D" id="2.170.190.11">
    <property type="entry name" value="Molybdopterin biosynthesis moea protein, domain 3"/>
    <property type="match status" value="1"/>
</dbReference>
<keyword evidence="6" id="KW-0479">Metal-binding</keyword>
<keyword evidence="4 6" id="KW-0501">Molybdenum cofactor biosynthesis</keyword>
<dbReference type="InterPro" id="IPR005111">
    <property type="entry name" value="MoeA_C_domain_IV"/>
</dbReference>
<protein>
    <recommendedName>
        <fullName evidence="6">Molybdopterin molybdenumtransferase</fullName>
        <ecNumber evidence="6">2.10.1.1</ecNumber>
    </recommendedName>
</protein>
<comment type="caution">
    <text evidence="8">The sequence shown here is derived from an EMBL/GenBank/DDBJ whole genome shotgun (WGS) entry which is preliminary data.</text>
</comment>
<evidence type="ECO:0000256" key="4">
    <source>
        <dbReference type="ARBA" id="ARBA00023150"/>
    </source>
</evidence>
<name>A0A1V9VCK0_9BACT</name>
<dbReference type="NCBIfam" id="TIGR00177">
    <property type="entry name" value="molyb_syn"/>
    <property type="match status" value="1"/>
</dbReference>
<evidence type="ECO:0000259" key="7">
    <source>
        <dbReference type="SMART" id="SM00852"/>
    </source>
</evidence>
<evidence type="ECO:0000256" key="3">
    <source>
        <dbReference type="ARBA" id="ARBA00010763"/>
    </source>
</evidence>
<gene>
    <name evidence="8" type="ORF">AS859_03500</name>
</gene>
<accession>A0A1V9VCK0</accession>
<evidence type="ECO:0000313" key="9">
    <source>
        <dbReference type="Proteomes" id="UP000192599"/>
    </source>
</evidence>
<dbReference type="Pfam" id="PF03453">
    <property type="entry name" value="MoeA_N"/>
    <property type="match status" value="1"/>
</dbReference>
<dbReference type="Pfam" id="PF00994">
    <property type="entry name" value="MoCF_biosynth"/>
    <property type="match status" value="1"/>
</dbReference>
<evidence type="ECO:0000256" key="5">
    <source>
        <dbReference type="ARBA" id="ARBA00047317"/>
    </source>
</evidence>
<feature type="domain" description="MoaB/Mog" evidence="7">
    <location>
        <begin position="183"/>
        <end position="320"/>
    </location>
</feature>
<dbReference type="InterPro" id="IPR036135">
    <property type="entry name" value="MoeA_linker/N_sf"/>
</dbReference>
<dbReference type="SUPFAM" id="SSF63882">
    <property type="entry name" value="MoeA N-terminal region -like"/>
    <property type="match status" value="1"/>
</dbReference>
<dbReference type="SUPFAM" id="SSF63867">
    <property type="entry name" value="MoeA C-terminal domain-like"/>
    <property type="match status" value="1"/>
</dbReference>
<dbReference type="GO" id="GO:0046872">
    <property type="term" value="F:metal ion binding"/>
    <property type="evidence" value="ECO:0007669"/>
    <property type="project" value="UniProtKB-UniRule"/>
</dbReference>
<dbReference type="EC" id="2.10.1.1" evidence="6"/>
<keyword evidence="6" id="KW-0460">Magnesium</keyword>
<comment type="pathway">
    <text evidence="2 6">Cofactor biosynthesis; molybdopterin biosynthesis.</text>
</comment>
<evidence type="ECO:0000256" key="6">
    <source>
        <dbReference type="RuleBase" id="RU365090"/>
    </source>
</evidence>
<reference evidence="8 9" key="1">
    <citation type="submission" date="2017-04" db="EMBL/GenBank/DDBJ databases">
        <title>Accumulation and expression of multiple antibiotic resistance genes in Arcobacter cryaerophilus that thrives in sewage.</title>
        <authorList>
            <person name="Millar J.A."/>
            <person name="Raghavan R."/>
        </authorList>
    </citation>
    <scope>NUCLEOTIDE SEQUENCE [LARGE SCALE GENOMIC DNA]</scope>
    <source>
        <strain evidence="8 9">AZT-1</strain>
    </source>
</reference>
<dbReference type="EMBL" id="LNTC01000026">
    <property type="protein sequence ID" value="OQR41800.1"/>
    <property type="molecule type" value="Genomic_DNA"/>
</dbReference>
<proteinExistence type="inferred from homology"/>
<dbReference type="PANTHER" id="PTHR10192">
    <property type="entry name" value="MOLYBDOPTERIN BIOSYNTHESIS PROTEIN"/>
    <property type="match status" value="1"/>
</dbReference>
<dbReference type="PANTHER" id="PTHR10192:SF5">
    <property type="entry name" value="GEPHYRIN"/>
    <property type="match status" value="1"/>
</dbReference>
<dbReference type="InterPro" id="IPR001453">
    <property type="entry name" value="MoaB/Mog_dom"/>
</dbReference>
<dbReference type="InterPro" id="IPR038987">
    <property type="entry name" value="MoeA-like"/>
</dbReference>
<evidence type="ECO:0000313" key="8">
    <source>
        <dbReference type="EMBL" id="OQR41800.1"/>
    </source>
</evidence>
<dbReference type="SMART" id="SM00852">
    <property type="entry name" value="MoCF_biosynth"/>
    <property type="match status" value="1"/>
</dbReference>
<dbReference type="CDD" id="cd00887">
    <property type="entry name" value="MoeA"/>
    <property type="match status" value="1"/>
</dbReference>
<comment type="cofactor">
    <cofactor evidence="6">
        <name>Mg(2+)</name>
        <dbReference type="ChEBI" id="CHEBI:18420"/>
    </cofactor>
</comment>
<dbReference type="AlphaFoldDB" id="A0A1V9VCK0"/>
<dbReference type="GO" id="GO:0061599">
    <property type="term" value="F:molybdopterin molybdotransferase activity"/>
    <property type="evidence" value="ECO:0007669"/>
    <property type="project" value="UniProtKB-UniRule"/>
</dbReference>